<dbReference type="OrthoDB" id="4516955at2"/>
<feature type="region of interest" description="Disordered" evidence="1">
    <location>
        <begin position="390"/>
        <end position="419"/>
    </location>
</feature>
<feature type="domain" description="Mammalian cell entry C-terminal" evidence="4">
    <location>
        <begin position="113"/>
        <end position="289"/>
    </location>
</feature>
<feature type="domain" description="Mce/MlaD" evidence="3">
    <location>
        <begin position="33"/>
        <end position="107"/>
    </location>
</feature>
<dbReference type="AlphaFoldDB" id="M0QKX2"/>
<sequence length="419" mass="44164">MRIGRRAVATILGVLLVVLIAVGGYFGFTRATTDTVTAYFPSATGLYEGDPVRVLGVNIGQVASITPRESDVKVTLRLDKDTAIPANAKAVVVAQSLVSGRFVQMTPVYSGGPKLEPGADIPMDRTAVPMEWDDIKEQLSKLTEAVGPKGADPGSAAKAIDVFDKNLDGNGAAINASIKELSDVLGTLSAGRGDLFATIRSLQKLTDALSGSHQQLVQFNGRIASVSSVLASSSTALDGALRNLNGALTDVQGFIDKNGKTLTTSVQKLADTTKILADKDEQIRGLLHSGPNQLANFYNIYNPLTGSLSGIFGLGMGANLITLLCGTMDANDRPGQSQAEVEKCVDVLAPVLSSFSMNYPPFLFNPVTGRNALPGQIQYQNASVKARAQQGIRENDDLTRKDNKGSPLENLLVPYGGEG</sequence>
<dbReference type="InterPro" id="IPR005693">
    <property type="entry name" value="Mce"/>
</dbReference>
<feature type="transmembrane region" description="Helical" evidence="2">
    <location>
        <begin position="7"/>
        <end position="28"/>
    </location>
</feature>
<dbReference type="GO" id="GO:0005576">
    <property type="term" value="C:extracellular region"/>
    <property type="evidence" value="ECO:0007669"/>
    <property type="project" value="TreeGrafter"/>
</dbReference>
<keyword evidence="6" id="KW-1185">Reference proteome</keyword>
<dbReference type="RefSeq" id="WP_007619872.1">
    <property type="nucleotide sequence ID" value="NZ_BANX01000011.1"/>
</dbReference>
<gene>
    <name evidence="5" type="primary">mceD</name>
    <name evidence="5" type="ORF">GS4_11_03440</name>
</gene>
<accession>M0QKX2</accession>
<evidence type="ECO:0000259" key="3">
    <source>
        <dbReference type="Pfam" id="PF02470"/>
    </source>
</evidence>
<dbReference type="PANTHER" id="PTHR33371">
    <property type="entry name" value="INTERMEMBRANE PHOSPHOLIPID TRANSPORT SYSTEM BINDING PROTEIN MLAD-RELATED"/>
    <property type="match status" value="1"/>
</dbReference>
<dbReference type="Pfam" id="PF11887">
    <property type="entry name" value="Mce4_CUP1"/>
    <property type="match status" value="1"/>
</dbReference>
<reference evidence="5 6" key="1">
    <citation type="submission" date="2013-01" db="EMBL/GenBank/DDBJ databases">
        <title>Whole genome shotgun sequence of Gordonia soli NBRC 108243.</title>
        <authorList>
            <person name="Isaki-Nakamura S."/>
            <person name="Hosoyama A."/>
            <person name="Tsuchikane K."/>
            <person name="Ando Y."/>
            <person name="Baba S."/>
            <person name="Ohji S."/>
            <person name="Hamada M."/>
            <person name="Tamura T."/>
            <person name="Yamazoe A."/>
            <person name="Yamazaki S."/>
            <person name="Fujita N."/>
        </authorList>
    </citation>
    <scope>NUCLEOTIDE SEQUENCE [LARGE SCALE GENOMIC DNA]</scope>
    <source>
        <strain evidence="5 6">NBRC 108243</strain>
    </source>
</reference>
<dbReference type="eggNOG" id="COG1463">
    <property type="taxonomic scope" value="Bacteria"/>
</dbReference>
<dbReference type="STRING" id="1223545.GS4_11_03440"/>
<organism evidence="5 6">
    <name type="scientific">Gordonia soli NBRC 108243</name>
    <dbReference type="NCBI Taxonomy" id="1223545"/>
    <lineage>
        <taxon>Bacteria</taxon>
        <taxon>Bacillati</taxon>
        <taxon>Actinomycetota</taxon>
        <taxon>Actinomycetes</taxon>
        <taxon>Mycobacteriales</taxon>
        <taxon>Gordoniaceae</taxon>
        <taxon>Gordonia</taxon>
    </lineage>
</organism>
<dbReference type="InterPro" id="IPR052336">
    <property type="entry name" value="MlaD_Phospholipid_Transporter"/>
</dbReference>
<dbReference type="Pfam" id="PF02470">
    <property type="entry name" value="MlaD"/>
    <property type="match status" value="1"/>
</dbReference>
<protein>
    <submittedName>
        <fullName evidence="5">Mce family protein</fullName>
    </submittedName>
</protein>
<comment type="caution">
    <text evidence="5">The sequence shown here is derived from an EMBL/GenBank/DDBJ whole genome shotgun (WGS) entry which is preliminary data.</text>
</comment>
<dbReference type="PANTHER" id="PTHR33371:SF4">
    <property type="entry name" value="INTERMEMBRANE PHOSPHOLIPID TRANSPORT SYSTEM BINDING PROTEIN MLAD"/>
    <property type="match status" value="1"/>
</dbReference>
<evidence type="ECO:0000313" key="6">
    <source>
        <dbReference type="Proteomes" id="UP000011666"/>
    </source>
</evidence>
<keyword evidence="2" id="KW-0812">Transmembrane</keyword>
<dbReference type="EMBL" id="BANX01000011">
    <property type="protein sequence ID" value="GAC68072.1"/>
    <property type="molecule type" value="Genomic_DNA"/>
</dbReference>
<dbReference type="InterPro" id="IPR003399">
    <property type="entry name" value="Mce/MlaD"/>
</dbReference>
<dbReference type="Proteomes" id="UP000011666">
    <property type="component" value="Unassembled WGS sequence"/>
</dbReference>
<evidence type="ECO:0000259" key="4">
    <source>
        <dbReference type="Pfam" id="PF11887"/>
    </source>
</evidence>
<feature type="compositionally biased region" description="Basic and acidic residues" evidence="1">
    <location>
        <begin position="393"/>
        <end position="404"/>
    </location>
</feature>
<evidence type="ECO:0000313" key="5">
    <source>
        <dbReference type="EMBL" id="GAC68072.1"/>
    </source>
</evidence>
<proteinExistence type="predicted"/>
<dbReference type="InterPro" id="IPR024516">
    <property type="entry name" value="Mce_C"/>
</dbReference>
<evidence type="ECO:0000256" key="1">
    <source>
        <dbReference type="SAM" id="MobiDB-lite"/>
    </source>
</evidence>
<dbReference type="NCBIfam" id="TIGR00996">
    <property type="entry name" value="Mtu_fam_mce"/>
    <property type="match status" value="1"/>
</dbReference>
<name>M0QKX2_9ACTN</name>
<keyword evidence="2" id="KW-1133">Transmembrane helix</keyword>
<keyword evidence="2" id="KW-0472">Membrane</keyword>
<evidence type="ECO:0000256" key="2">
    <source>
        <dbReference type="SAM" id="Phobius"/>
    </source>
</evidence>